<keyword evidence="1" id="KW-0732">Signal</keyword>
<evidence type="ECO:0000313" key="4">
    <source>
        <dbReference type="Proteomes" id="UP000226192"/>
    </source>
</evidence>
<evidence type="ECO:0000259" key="2">
    <source>
        <dbReference type="Pfam" id="PF21959"/>
    </source>
</evidence>
<evidence type="ECO:0000256" key="1">
    <source>
        <dbReference type="SAM" id="SignalP"/>
    </source>
</evidence>
<name>A0A2C5XST7_9HYPO</name>
<dbReference type="InterPro" id="IPR054215">
    <property type="entry name" value="DUF6923"/>
</dbReference>
<reference evidence="3 4" key="1">
    <citation type="submission" date="2017-06" db="EMBL/GenBank/DDBJ databases">
        <title>Ant-infecting Ophiocordyceps genomes reveal a high diversity of potential behavioral manipulation genes and a possible major role for enterotoxins.</title>
        <authorList>
            <person name="De Bekker C."/>
            <person name="Evans H.C."/>
            <person name="Brachmann A."/>
            <person name="Hughes D.P."/>
        </authorList>
    </citation>
    <scope>NUCLEOTIDE SEQUENCE [LARGE SCALE GENOMIC DNA]</scope>
    <source>
        <strain evidence="3 4">Map64</strain>
    </source>
</reference>
<dbReference type="EMBL" id="NJET01000199">
    <property type="protein sequence ID" value="PHH59527.1"/>
    <property type="molecule type" value="Genomic_DNA"/>
</dbReference>
<dbReference type="AlphaFoldDB" id="A0A2C5XST7"/>
<feature type="chain" id="PRO_5013061532" description="DUF6923 domain-containing protein" evidence="1">
    <location>
        <begin position="18"/>
        <end position="333"/>
    </location>
</feature>
<comment type="caution">
    <text evidence="3">The sequence shown here is derived from an EMBL/GenBank/DDBJ whole genome shotgun (WGS) entry which is preliminary data.</text>
</comment>
<keyword evidence="4" id="KW-1185">Reference proteome</keyword>
<evidence type="ECO:0000313" key="3">
    <source>
        <dbReference type="EMBL" id="PHH59527.1"/>
    </source>
</evidence>
<protein>
    <recommendedName>
        <fullName evidence="2">DUF6923 domain-containing protein</fullName>
    </recommendedName>
</protein>
<organism evidence="3 4">
    <name type="scientific">Ophiocordyceps australis</name>
    <dbReference type="NCBI Taxonomy" id="1399860"/>
    <lineage>
        <taxon>Eukaryota</taxon>
        <taxon>Fungi</taxon>
        <taxon>Dikarya</taxon>
        <taxon>Ascomycota</taxon>
        <taxon>Pezizomycotina</taxon>
        <taxon>Sordariomycetes</taxon>
        <taxon>Hypocreomycetidae</taxon>
        <taxon>Hypocreales</taxon>
        <taxon>Ophiocordycipitaceae</taxon>
        <taxon>Ophiocordyceps</taxon>
    </lineage>
</organism>
<gene>
    <name evidence="3" type="ORF">CDD81_2889</name>
</gene>
<dbReference type="OrthoDB" id="4405280at2759"/>
<feature type="signal peptide" evidence="1">
    <location>
        <begin position="1"/>
        <end position="17"/>
    </location>
</feature>
<dbReference type="STRING" id="1399860.A0A2C5XST7"/>
<dbReference type="Proteomes" id="UP000226192">
    <property type="component" value="Unassembled WGS sequence"/>
</dbReference>
<proteinExistence type="predicted"/>
<accession>A0A2C5XST7</accession>
<sequence length="333" mass="36839">MIGKSLLVLAAASLGSAHKVCRHPLPPDCMIDIRDLCPNLYQNPNGYGAAPERPLAPQELRLPPQQPPALPEQPREVSPKVILPTLSPDRNYRFDCSSDAYVLQNRTLYLVNMKTGANITVAENASPQGRGFNALGYNANDRFLYGLQGRTLIRILNDGKLSIEPVMDTGINAKLGDFDNRGLLWLSQAGKKVVSIHLKQDKHYGTIIRNHEVDLKGFPIPKDWAFIAGKPDYLYAIGVVPDGEDGYPMLMRFATKSLEWEEVYRVPGIRTNKGATFGAAVGTPNGGFYAMHNGNGRVLRLDINNAAAARWVSQTRPSKVNDATRCYKQPDWE</sequence>
<dbReference type="Pfam" id="PF21959">
    <property type="entry name" value="DUF6923"/>
    <property type="match status" value="1"/>
</dbReference>
<feature type="domain" description="DUF6923" evidence="2">
    <location>
        <begin position="106"/>
        <end position="327"/>
    </location>
</feature>
<dbReference type="SUPFAM" id="SSF82171">
    <property type="entry name" value="DPP6 N-terminal domain-like"/>
    <property type="match status" value="1"/>
</dbReference>